<protein>
    <submittedName>
        <fullName evidence="2">Phage holin family protein</fullName>
    </submittedName>
</protein>
<dbReference type="Pfam" id="PF04020">
    <property type="entry name" value="Phage_holin_4_2"/>
    <property type="match status" value="1"/>
</dbReference>
<proteinExistence type="predicted"/>
<feature type="transmembrane region" description="Helical" evidence="1">
    <location>
        <begin position="34"/>
        <end position="52"/>
    </location>
</feature>
<reference evidence="2 3" key="1">
    <citation type="submission" date="2018-10" db="EMBL/GenBank/DDBJ databases">
        <title>Draft genome of Cortibacter populi DSM10536.</title>
        <authorList>
            <person name="Bernier A.-M."/>
            <person name="Bernard K."/>
        </authorList>
    </citation>
    <scope>NUCLEOTIDE SEQUENCE [LARGE SCALE GENOMIC DNA]</scope>
    <source>
        <strain evidence="2 3">DSM 105136</strain>
    </source>
</reference>
<name>A0A3M6QK15_9BURK</name>
<feature type="transmembrane region" description="Helical" evidence="1">
    <location>
        <begin position="91"/>
        <end position="113"/>
    </location>
</feature>
<organism evidence="2 3">
    <name type="scientific">Corticibacter populi</name>
    <dbReference type="NCBI Taxonomy" id="1550736"/>
    <lineage>
        <taxon>Bacteria</taxon>
        <taxon>Pseudomonadati</taxon>
        <taxon>Pseudomonadota</taxon>
        <taxon>Betaproteobacteria</taxon>
        <taxon>Burkholderiales</taxon>
        <taxon>Comamonadaceae</taxon>
        <taxon>Corticibacter</taxon>
    </lineage>
</organism>
<gene>
    <name evidence="2" type="ORF">D8I35_16285</name>
</gene>
<sequence>MIFNLLLTWILSALALMGVAYVMPSVHVENFKAALLAAVVLGLINALLRPVLVVMTFPLTVLTLGLFYVVLNGLLFWLAGSVTQSFRVEGFWSGVFGGVLYGLIIWLLTSVFARG</sequence>
<dbReference type="InterPro" id="IPR007165">
    <property type="entry name" value="Phage_holin_4_2"/>
</dbReference>
<dbReference type="OrthoDB" id="9797048at2"/>
<evidence type="ECO:0000313" key="2">
    <source>
        <dbReference type="EMBL" id="RMX03444.1"/>
    </source>
</evidence>
<dbReference type="Proteomes" id="UP000278006">
    <property type="component" value="Unassembled WGS sequence"/>
</dbReference>
<evidence type="ECO:0000256" key="1">
    <source>
        <dbReference type="SAM" id="Phobius"/>
    </source>
</evidence>
<accession>A0A3M6QK15</accession>
<keyword evidence="1" id="KW-1133">Transmembrane helix</keyword>
<keyword evidence="3" id="KW-1185">Reference proteome</keyword>
<dbReference type="EMBL" id="RDQO01000006">
    <property type="protein sequence ID" value="RMX03444.1"/>
    <property type="molecule type" value="Genomic_DNA"/>
</dbReference>
<dbReference type="AlphaFoldDB" id="A0A3M6QK15"/>
<dbReference type="RefSeq" id="WP_122231323.1">
    <property type="nucleotide sequence ID" value="NZ_RDQO01000006.1"/>
</dbReference>
<keyword evidence="1" id="KW-0812">Transmembrane</keyword>
<dbReference type="PANTHER" id="PTHR37309:SF1">
    <property type="entry name" value="SLR0284 PROTEIN"/>
    <property type="match status" value="1"/>
</dbReference>
<feature type="transmembrane region" description="Helical" evidence="1">
    <location>
        <begin position="59"/>
        <end position="79"/>
    </location>
</feature>
<keyword evidence="1" id="KW-0472">Membrane</keyword>
<evidence type="ECO:0000313" key="3">
    <source>
        <dbReference type="Proteomes" id="UP000278006"/>
    </source>
</evidence>
<dbReference type="PANTHER" id="PTHR37309">
    <property type="entry name" value="SLR0284 PROTEIN"/>
    <property type="match status" value="1"/>
</dbReference>
<comment type="caution">
    <text evidence="2">The sequence shown here is derived from an EMBL/GenBank/DDBJ whole genome shotgun (WGS) entry which is preliminary data.</text>
</comment>